<keyword evidence="3" id="KW-0012">Acyltransferase</keyword>
<dbReference type="Gene3D" id="3.30.559.10">
    <property type="entry name" value="Chloramphenicol acetyltransferase-like domain"/>
    <property type="match status" value="1"/>
</dbReference>
<reference evidence="4" key="2">
    <citation type="submission" date="2013-04" db="UniProtKB">
        <authorList>
            <consortium name="EnsemblPlants"/>
        </authorList>
    </citation>
    <scope>IDENTIFICATION</scope>
</reference>
<proteinExistence type="inferred from homology"/>
<accession>J3MZQ2</accession>
<dbReference type="InterPro" id="IPR050317">
    <property type="entry name" value="Plant_Fungal_Acyltransferase"/>
</dbReference>
<organism evidence="4">
    <name type="scientific">Oryza brachyantha</name>
    <name type="common">malo sina</name>
    <dbReference type="NCBI Taxonomy" id="4533"/>
    <lineage>
        <taxon>Eukaryota</taxon>
        <taxon>Viridiplantae</taxon>
        <taxon>Streptophyta</taxon>
        <taxon>Embryophyta</taxon>
        <taxon>Tracheophyta</taxon>
        <taxon>Spermatophyta</taxon>
        <taxon>Magnoliopsida</taxon>
        <taxon>Liliopsida</taxon>
        <taxon>Poales</taxon>
        <taxon>Poaceae</taxon>
        <taxon>BOP clade</taxon>
        <taxon>Oryzoideae</taxon>
        <taxon>Oryzeae</taxon>
        <taxon>Oryzinae</taxon>
        <taxon>Oryza</taxon>
    </lineage>
</organism>
<dbReference type="OMA" id="MFDEVTY"/>
<dbReference type="PANTHER" id="PTHR31642:SF140">
    <property type="entry name" value="PUTRESCINE HYDROXYCINNAMOYLTRANSFERASE"/>
    <property type="match status" value="1"/>
</dbReference>
<dbReference type="EnsemblPlants" id="OB09G24810.1">
    <property type="protein sequence ID" value="OB09G24810.1"/>
    <property type="gene ID" value="OB09G24810"/>
</dbReference>
<dbReference type="STRING" id="4533.J3MZQ2"/>
<dbReference type="eggNOG" id="ENOG502QTU2">
    <property type="taxonomic scope" value="Eukaryota"/>
</dbReference>
<dbReference type="Proteomes" id="UP000006038">
    <property type="component" value="Chromosome 9"/>
</dbReference>
<comment type="similarity">
    <text evidence="1">Belongs to the plant acyltransferase family.</text>
</comment>
<dbReference type="Gramene" id="OB09G24810.1">
    <property type="protein sequence ID" value="OB09G24810.1"/>
    <property type="gene ID" value="OB09G24810"/>
</dbReference>
<reference evidence="4" key="1">
    <citation type="journal article" date="2013" name="Nat. Commun.">
        <title>Whole-genome sequencing of Oryza brachyantha reveals mechanisms underlying Oryza genome evolution.</title>
        <authorList>
            <person name="Chen J."/>
            <person name="Huang Q."/>
            <person name="Gao D."/>
            <person name="Wang J."/>
            <person name="Lang Y."/>
            <person name="Liu T."/>
            <person name="Li B."/>
            <person name="Bai Z."/>
            <person name="Luis Goicoechea J."/>
            <person name="Liang C."/>
            <person name="Chen C."/>
            <person name="Zhang W."/>
            <person name="Sun S."/>
            <person name="Liao Y."/>
            <person name="Zhang X."/>
            <person name="Yang L."/>
            <person name="Song C."/>
            <person name="Wang M."/>
            <person name="Shi J."/>
            <person name="Liu G."/>
            <person name="Liu J."/>
            <person name="Zhou H."/>
            <person name="Zhou W."/>
            <person name="Yu Q."/>
            <person name="An N."/>
            <person name="Chen Y."/>
            <person name="Cai Q."/>
            <person name="Wang B."/>
            <person name="Liu B."/>
            <person name="Min J."/>
            <person name="Huang Y."/>
            <person name="Wu H."/>
            <person name="Li Z."/>
            <person name="Zhang Y."/>
            <person name="Yin Y."/>
            <person name="Song W."/>
            <person name="Jiang J."/>
            <person name="Jackson S.A."/>
            <person name="Wing R.A."/>
            <person name="Wang J."/>
            <person name="Chen M."/>
        </authorList>
    </citation>
    <scope>NUCLEOTIDE SEQUENCE [LARGE SCALE GENOMIC DNA]</scope>
    <source>
        <strain evidence="4">cv. IRGC 101232</strain>
    </source>
</reference>
<evidence type="ECO:0000313" key="4">
    <source>
        <dbReference type="EnsemblPlants" id="OB09G24810.1"/>
    </source>
</evidence>
<dbReference type="PANTHER" id="PTHR31642">
    <property type="entry name" value="TRICHOTHECENE 3-O-ACETYLTRANSFERASE"/>
    <property type="match status" value="1"/>
</dbReference>
<dbReference type="HOGENOM" id="CLU_097334_0_0_1"/>
<name>J3MZQ2_ORYBR</name>
<dbReference type="Pfam" id="PF02458">
    <property type="entry name" value="Transferase"/>
    <property type="match status" value="1"/>
</dbReference>
<dbReference type="AlphaFoldDB" id="J3MZQ2"/>
<dbReference type="InterPro" id="IPR023213">
    <property type="entry name" value="CAT-like_dom_sf"/>
</dbReference>
<evidence type="ECO:0000256" key="3">
    <source>
        <dbReference type="ARBA" id="ARBA00023315"/>
    </source>
</evidence>
<keyword evidence="2" id="KW-0808">Transferase</keyword>
<protein>
    <submittedName>
        <fullName evidence="4">Uncharacterized protein</fullName>
    </submittedName>
</protein>
<evidence type="ECO:0000256" key="1">
    <source>
        <dbReference type="ARBA" id="ARBA00009861"/>
    </source>
</evidence>
<keyword evidence="5" id="KW-1185">Reference proteome</keyword>
<sequence>MEAVKVLSSKLVRPSYPEGAPAPDTTEVVPSSMFDEVTYDMQMAIIYAFSPPGPSTADIERGLAEAIHDAVARVDAAYFRSFVDFVGSGAVESEALAPTAVLKDVLCPDLEVDSWLTFPFYELDFGGGSPSYFMPSYFPTEGMLFLVPSYLGDGSVDAFVPVFEHNLEAFKQCCYSMD</sequence>
<evidence type="ECO:0000256" key="2">
    <source>
        <dbReference type="ARBA" id="ARBA00022679"/>
    </source>
</evidence>
<dbReference type="GO" id="GO:0050734">
    <property type="term" value="F:hydroxycinnamoyltransferase activity"/>
    <property type="evidence" value="ECO:0007669"/>
    <property type="project" value="EnsemblPlants"/>
</dbReference>
<evidence type="ECO:0000313" key="5">
    <source>
        <dbReference type="Proteomes" id="UP000006038"/>
    </source>
</evidence>